<dbReference type="InterPro" id="IPR036906">
    <property type="entry name" value="ATPase_V1_fsu_sf"/>
</dbReference>
<dbReference type="RefSeq" id="WP_167703492.1">
    <property type="nucleotide sequence ID" value="NZ_CP118168.1"/>
</dbReference>
<keyword evidence="6" id="KW-1185">Reference proteome</keyword>
<gene>
    <name evidence="5" type="ORF">HCT46_03935</name>
</gene>
<proteinExistence type="inferred from homology"/>
<dbReference type="Proteomes" id="UP000752013">
    <property type="component" value="Unassembled WGS sequence"/>
</dbReference>
<organism evidence="5 6">
    <name type="scientific">Entomospira nematocerorum</name>
    <dbReference type="NCBI Taxonomy" id="2719987"/>
    <lineage>
        <taxon>Bacteria</taxon>
        <taxon>Pseudomonadati</taxon>
        <taxon>Spirochaetota</taxon>
        <taxon>Spirochaetia</taxon>
        <taxon>Spirochaetales</taxon>
        <taxon>Spirochaetaceae</taxon>
        <taxon>Entomospira</taxon>
    </lineage>
</organism>
<keyword evidence="4" id="KW-0406">Ion transport</keyword>
<evidence type="ECO:0000256" key="3">
    <source>
        <dbReference type="ARBA" id="ARBA00022781"/>
    </source>
</evidence>
<sequence length="101" mass="11229">MQYYVIGGEDVVLGFHMAGVAGSAVHDEEEVKESFREALSRSDVSVILIEESMADLIRDDVDNYIFSHEFPLICEIPGTQGRDQSRPSLRDLAVRAMGVKI</sequence>
<keyword evidence="2" id="KW-0813">Transport</keyword>
<dbReference type="SUPFAM" id="SSF159468">
    <property type="entry name" value="AtpF-like"/>
    <property type="match status" value="1"/>
</dbReference>
<dbReference type="InterPro" id="IPR008218">
    <property type="entry name" value="ATPase_V1-cplx_f_g_su"/>
</dbReference>
<evidence type="ECO:0000313" key="5">
    <source>
        <dbReference type="EMBL" id="NIZ47063.1"/>
    </source>
</evidence>
<dbReference type="PANTHER" id="PTHR13861:SF2">
    <property type="entry name" value="V-TYPE PROTON ATPASE SUBUNIT F"/>
    <property type="match status" value="1"/>
</dbReference>
<evidence type="ECO:0000256" key="2">
    <source>
        <dbReference type="ARBA" id="ARBA00022448"/>
    </source>
</evidence>
<evidence type="ECO:0000256" key="4">
    <source>
        <dbReference type="ARBA" id="ARBA00023065"/>
    </source>
</evidence>
<comment type="caution">
    <text evidence="5">The sequence shown here is derived from an EMBL/GenBank/DDBJ whole genome shotgun (WGS) entry which is preliminary data.</text>
</comment>
<dbReference type="GO" id="GO:0016020">
    <property type="term" value="C:membrane"/>
    <property type="evidence" value="ECO:0007669"/>
    <property type="project" value="TreeGrafter"/>
</dbReference>
<dbReference type="EMBL" id="JAATLK010000001">
    <property type="protein sequence ID" value="NIZ47063.1"/>
    <property type="molecule type" value="Genomic_DNA"/>
</dbReference>
<dbReference type="GO" id="GO:0046961">
    <property type="term" value="F:proton-transporting ATPase activity, rotational mechanism"/>
    <property type="evidence" value="ECO:0007669"/>
    <property type="project" value="InterPro"/>
</dbReference>
<protein>
    <submittedName>
        <fullName evidence="5">Vacuolar H+transporting two-sector ATPase F subunit</fullName>
    </submittedName>
</protein>
<dbReference type="PANTHER" id="PTHR13861">
    <property type="entry name" value="VACUOLAR ATP SYNTHASE SUBUNIT F"/>
    <property type="match status" value="1"/>
</dbReference>
<dbReference type="Pfam" id="PF01990">
    <property type="entry name" value="ATP-synt_F"/>
    <property type="match status" value="1"/>
</dbReference>
<dbReference type="Gene3D" id="3.40.50.10580">
    <property type="entry name" value="ATPase, V1 complex, subunit F"/>
    <property type="match status" value="1"/>
</dbReference>
<reference evidence="5" key="1">
    <citation type="submission" date="2020-03" db="EMBL/GenBank/DDBJ databases">
        <title>Spirochaetal bacteria isolated from arthropods constitute a novel genus Entomospira genus novum within the order Spirochaetales.</title>
        <authorList>
            <person name="Grana-Miraglia L."/>
            <person name="Sikutova S."/>
            <person name="Fingerle V."/>
            <person name="Sing A."/>
            <person name="Castillo-Ramirez S."/>
            <person name="Margos G."/>
            <person name="Rudolf I."/>
        </authorList>
    </citation>
    <scope>NUCLEOTIDE SEQUENCE</scope>
    <source>
        <strain evidence="5">BR208</strain>
    </source>
</reference>
<evidence type="ECO:0000313" key="6">
    <source>
        <dbReference type="Proteomes" id="UP000752013"/>
    </source>
</evidence>
<name>A0A968GCS6_9SPIO</name>
<dbReference type="AlphaFoldDB" id="A0A968GCS6"/>
<keyword evidence="3" id="KW-0375">Hydrogen ion transport</keyword>
<comment type="similarity">
    <text evidence="1">Belongs to the V-ATPase F subunit family.</text>
</comment>
<evidence type="ECO:0000256" key="1">
    <source>
        <dbReference type="ARBA" id="ARBA00010148"/>
    </source>
</evidence>
<accession>A0A968GCS6</accession>